<feature type="domain" description="TIR" evidence="1">
    <location>
        <begin position="1"/>
        <end position="140"/>
    </location>
</feature>
<dbReference type="PANTHER" id="PTHR46270:SF2">
    <property type="entry name" value="TIR DOMAIN-CONTAINING PROTEIN"/>
    <property type="match status" value="1"/>
</dbReference>
<evidence type="ECO:0000313" key="3">
    <source>
        <dbReference type="Proteomes" id="UP001217089"/>
    </source>
</evidence>
<evidence type="ECO:0000313" key="2">
    <source>
        <dbReference type="EMBL" id="KAJ8307353.1"/>
    </source>
</evidence>
<reference evidence="2 3" key="1">
    <citation type="submission" date="2022-12" db="EMBL/GenBank/DDBJ databases">
        <title>Chromosome-level genome of Tegillarca granosa.</title>
        <authorList>
            <person name="Kim J."/>
        </authorList>
    </citation>
    <scope>NUCLEOTIDE SEQUENCE [LARGE SCALE GENOMIC DNA]</scope>
    <source>
        <strain evidence="2">Teg-2019</strain>
        <tissue evidence="2">Adductor muscle</tissue>
    </source>
</reference>
<evidence type="ECO:0000259" key="1">
    <source>
        <dbReference type="Pfam" id="PF13676"/>
    </source>
</evidence>
<dbReference type="Pfam" id="PF13676">
    <property type="entry name" value="TIR_2"/>
    <property type="match status" value="1"/>
</dbReference>
<dbReference type="PANTHER" id="PTHR46270">
    <property type="entry name" value="ARMADILLO-TYPE FOLD-RELATED"/>
    <property type="match status" value="1"/>
</dbReference>
<feature type="non-terminal residue" evidence="2">
    <location>
        <position position="228"/>
    </location>
</feature>
<comment type="caution">
    <text evidence="2">The sequence shown here is derived from an EMBL/GenBank/DDBJ whole genome shotgun (WGS) entry which is preliminary data.</text>
</comment>
<dbReference type="InterPro" id="IPR035897">
    <property type="entry name" value="Toll_tir_struct_dom_sf"/>
</dbReference>
<dbReference type="Gene3D" id="3.40.50.10140">
    <property type="entry name" value="Toll/interleukin-1 receptor homology (TIR) domain"/>
    <property type="match status" value="1"/>
</dbReference>
<protein>
    <recommendedName>
        <fullName evidence="1">TIR domain-containing protein</fullName>
    </recommendedName>
</protein>
<proteinExistence type="predicted"/>
<name>A0ABQ9EQ56_TEGGR</name>
<dbReference type="EMBL" id="JARBDR010000793">
    <property type="protein sequence ID" value="KAJ8307353.1"/>
    <property type="molecule type" value="Genomic_DNA"/>
</dbReference>
<keyword evidence="3" id="KW-1185">Reference proteome</keyword>
<accession>A0ABQ9EQ56</accession>
<gene>
    <name evidence="2" type="ORF">KUTeg_015437</name>
</gene>
<dbReference type="Proteomes" id="UP001217089">
    <property type="component" value="Unassembled WGS sequence"/>
</dbReference>
<sequence>MISYQWDKQPTVKKIRDGVRASGLTVWMDVDNMEGSTVQAMAHAVENSEIILICFSDKYKNSDNCRAAKTQSYWVLKYFLFRFNFWLLEAEFAFQLKKKIIPLRMEKGYKPDGWLGFIIGSKLYHDFGGGHTFESRMEGLLKELKNSLEGKNDSMTPRASKGAVVSNPPEHTNFQNTPRSMDQGHNLEVNQQATYEPMSERLTNKQHMNQCRTDSFILLFIHKFDYFS</sequence>
<dbReference type="SUPFAM" id="SSF52200">
    <property type="entry name" value="Toll/Interleukin receptor TIR domain"/>
    <property type="match status" value="1"/>
</dbReference>
<dbReference type="InterPro" id="IPR000157">
    <property type="entry name" value="TIR_dom"/>
</dbReference>
<organism evidence="2 3">
    <name type="scientific">Tegillarca granosa</name>
    <name type="common">Malaysian cockle</name>
    <name type="synonym">Anadara granosa</name>
    <dbReference type="NCBI Taxonomy" id="220873"/>
    <lineage>
        <taxon>Eukaryota</taxon>
        <taxon>Metazoa</taxon>
        <taxon>Spiralia</taxon>
        <taxon>Lophotrochozoa</taxon>
        <taxon>Mollusca</taxon>
        <taxon>Bivalvia</taxon>
        <taxon>Autobranchia</taxon>
        <taxon>Pteriomorphia</taxon>
        <taxon>Arcoida</taxon>
        <taxon>Arcoidea</taxon>
        <taxon>Arcidae</taxon>
        <taxon>Tegillarca</taxon>
    </lineage>
</organism>